<dbReference type="PANTHER" id="PTHR46028">
    <property type="entry name" value="KYNURENINE 3-MONOOXYGENASE"/>
    <property type="match status" value="1"/>
</dbReference>
<keyword evidence="5" id="KW-0560">Oxidoreductase</keyword>
<sequence length="388" mass="41828">MADIAIIGGGPGGLTAAVALARRGVRSTVFEREGHPESMPRFNPDRSYPIDLTGHGLRALRHIDAVAHFDAHMTPFRGITFAGRVIDRWSEPGWIGSRGDIMRALMSLVEERHRDLIDFEFESDVRALDVHAGEVAGRRFDLLIGADGAGSAVRTAMQEQVEGFTVETSSIPNYGLILELDRVGDRLDKHYLNGLAFSPFALAGVTADEGRPDGVRWLCVIGVGEPTSFASPEQAAAWLGRHVPRARDLTSEQAIAAFSRRESVHLGQRLICSSLHGGRAVLLGDAAAAFPPIGQGGNAALESAMVLDQCLATGSLDTAAARYEAAWKPEADALAWIGWQIRYQNRWTAVRAIISTALGANVTSQAKSSTRSYAEVRQAARRLGALWA</sequence>
<feature type="domain" description="FAD-binding" evidence="7">
    <location>
        <begin position="137"/>
        <end position="330"/>
    </location>
</feature>
<proteinExistence type="predicted"/>
<dbReference type="PANTHER" id="PTHR46028:SF2">
    <property type="entry name" value="KYNURENINE 3-MONOOXYGENASE"/>
    <property type="match status" value="1"/>
</dbReference>
<evidence type="ECO:0000256" key="5">
    <source>
        <dbReference type="ARBA" id="ARBA00023002"/>
    </source>
</evidence>
<evidence type="ECO:0000256" key="4">
    <source>
        <dbReference type="ARBA" id="ARBA00022857"/>
    </source>
</evidence>
<reference evidence="9" key="1">
    <citation type="journal article" date="2019" name="Int. J. Syst. Evol. Microbiol.">
        <title>The Global Catalogue of Microorganisms (GCM) 10K type strain sequencing project: providing services to taxonomists for standard genome sequencing and annotation.</title>
        <authorList>
            <consortium name="The Broad Institute Genomics Platform"/>
            <consortium name="The Broad Institute Genome Sequencing Center for Infectious Disease"/>
            <person name="Wu L."/>
            <person name="Ma J."/>
        </authorList>
    </citation>
    <scope>NUCLEOTIDE SEQUENCE [LARGE SCALE GENOMIC DNA]</scope>
    <source>
        <strain evidence="9">JCM 16904</strain>
    </source>
</reference>
<dbReference type="PRINTS" id="PR00420">
    <property type="entry name" value="RNGMNOXGNASE"/>
</dbReference>
<evidence type="ECO:0000256" key="1">
    <source>
        <dbReference type="ARBA" id="ARBA00001974"/>
    </source>
</evidence>
<keyword evidence="3" id="KW-0274">FAD</keyword>
<protein>
    <recommendedName>
        <fullName evidence="7">FAD-binding domain-containing protein</fullName>
    </recommendedName>
</protein>
<evidence type="ECO:0000256" key="6">
    <source>
        <dbReference type="ARBA" id="ARBA00023033"/>
    </source>
</evidence>
<organism evidence="8 9">
    <name type="scientific">Nonomuraea antimicrobica</name>
    <dbReference type="NCBI Taxonomy" id="561173"/>
    <lineage>
        <taxon>Bacteria</taxon>
        <taxon>Bacillati</taxon>
        <taxon>Actinomycetota</taxon>
        <taxon>Actinomycetes</taxon>
        <taxon>Streptosporangiales</taxon>
        <taxon>Streptosporangiaceae</taxon>
        <taxon>Nonomuraea</taxon>
    </lineage>
</organism>
<evidence type="ECO:0000256" key="2">
    <source>
        <dbReference type="ARBA" id="ARBA00022630"/>
    </source>
</evidence>
<dbReference type="Pfam" id="PF13450">
    <property type="entry name" value="NAD_binding_8"/>
    <property type="match status" value="1"/>
</dbReference>
<comment type="caution">
    <text evidence="8">The sequence shown here is derived from an EMBL/GenBank/DDBJ whole genome shotgun (WGS) entry which is preliminary data.</text>
</comment>
<dbReference type="Gene3D" id="3.50.50.60">
    <property type="entry name" value="FAD/NAD(P)-binding domain"/>
    <property type="match status" value="1"/>
</dbReference>
<dbReference type="InterPro" id="IPR036188">
    <property type="entry name" value="FAD/NAD-bd_sf"/>
</dbReference>
<name>A0ABP7CGD0_9ACTN</name>
<dbReference type="SUPFAM" id="SSF51905">
    <property type="entry name" value="FAD/NAD(P)-binding domain"/>
    <property type="match status" value="1"/>
</dbReference>
<keyword evidence="4" id="KW-0521">NADP</keyword>
<comment type="cofactor">
    <cofactor evidence="1">
        <name>FAD</name>
        <dbReference type="ChEBI" id="CHEBI:57692"/>
    </cofactor>
</comment>
<keyword evidence="6" id="KW-0503">Monooxygenase</keyword>
<dbReference type="Pfam" id="PF01494">
    <property type="entry name" value="FAD_binding_3"/>
    <property type="match status" value="1"/>
</dbReference>
<gene>
    <name evidence="8" type="ORF">GCM10022224_061700</name>
</gene>
<evidence type="ECO:0000313" key="9">
    <source>
        <dbReference type="Proteomes" id="UP001500902"/>
    </source>
</evidence>
<accession>A0ABP7CGD0</accession>
<keyword evidence="9" id="KW-1185">Reference proteome</keyword>
<keyword evidence="2" id="KW-0285">Flavoprotein</keyword>
<dbReference type="InterPro" id="IPR002938">
    <property type="entry name" value="FAD-bd"/>
</dbReference>
<dbReference type="RefSeq" id="WP_344886145.1">
    <property type="nucleotide sequence ID" value="NZ_BAAAZP010000107.1"/>
</dbReference>
<dbReference type="Proteomes" id="UP001500902">
    <property type="component" value="Unassembled WGS sequence"/>
</dbReference>
<dbReference type="EMBL" id="BAAAZP010000107">
    <property type="protein sequence ID" value="GAA3688064.1"/>
    <property type="molecule type" value="Genomic_DNA"/>
</dbReference>
<evidence type="ECO:0000259" key="7">
    <source>
        <dbReference type="Pfam" id="PF01494"/>
    </source>
</evidence>
<evidence type="ECO:0000256" key="3">
    <source>
        <dbReference type="ARBA" id="ARBA00022827"/>
    </source>
</evidence>
<evidence type="ECO:0000313" key="8">
    <source>
        <dbReference type="EMBL" id="GAA3688064.1"/>
    </source>
</evidence>